<gene>
    <name evidence="3" type="ORF">GA0061099_101062</name>
</gene>
<dbReference type="InterPro" id="IPR016047">
    <property type="entry name" value="M23ase_b-sheet_dom"/>
</dbReference>
<proteinExistence type="predicted"/>
<dbReference type="GO" id="GO:0004222">
    <property type="term" value="F:metalloendopeptidase activity"/>
    <property type="evidence" value="ECO:0007669"/>
    <property type="project" value="TreeGrafter"/>
</dbReference>
<name>A0A1C3X882_9BRAD</name>
<dbReference type="SUPFAM" id="SSF51261">
    <property type="entry name" value="Duplicated hybrid motif"/>
    <property type="match status" value="1"/>
</dbReference>
<evidence type="ECO:0000313" key="4">
    <source>
        <dbReference type="Proteomes" id="UP000183174"/>
    </source>
</evidence>
<feature type="region of interest" description="Disordered" evidence="1">
    <location>
        <begin position="191"/>
        <end position="257"/>
    </location>
</feature>
<dbReference type="EMBL" id="FMAE01000010">
    <property type="protein sequence ID" value="SCB48194.1"/>
    <property type="molecule type" value="Genomic_DNA"/>
</dbReference>
<sequence>MGRHDAAHSSARRRHLAPCHESIRAETGRPRGSSNPHRGIDFNYVGRQSARLNTSHPELRSPVNGVVERAGDDQWETISIRDNNGLRHQILHTNSRKVKVGDVVAAGQVIGTMGNTGLSDKKGNPGHHHVHYQIKDLAGNVLDPGAFADALGPFDPVPAPAYIPEYKRYLQNADMMPRSRSKDVRVLRRMPAGKSDRSAFDSNDPAPIPAIPPDASFPSSTIPRPGQRRLARDVAQAHRPALGRASAAIVHPENSDR</sequence>
<feature type="region of interest" description="Disordered" evidence="1">
    <location>
        <begin position="1"/>
        <end position="39"/>
    </location>
</feature>
<feature type="domain" description="M23ase beta-sheet core" evidence="2">
    <location>
        <begin position="37"/>
        <end position="143"/>
    </location>
</feature>
<dbReference type="Proteomes" id="UP000183174">
    <property type="component" value="Unassembled WGS sequence"/>
</dbReference>
<evidence type="ECO:0000313" key="3">
    <source>
        <dbReference type="EMBL" id="SCB48194.1"/>
    </source>
</evidence>
<protein>
    <submittedName>
        <fullName evidence="3">Peptidase family M23</fullName>
    </submittedName>
</protein>
<dbReference type="InterPro" id="IPR050570">
    <property type="entry name" value="Cell_wall_metabolism_enzyme"/>
</dbReference>
<evidence type="ECO:0000256" key="1">
    <source>
        <dbReference type="SAM" id="MobiDB-lite"/>
    </source>
</evidence>
<dbReference type="Gene3D" id="2.70.70.10">
    <property type="entry name" value="Glucose Permease (Domain IIA)"/>
    <property type="match status" value="1"/>
</dbReference>
<dbReference type="CDD" id="cd12797">
    <property type="entry name" value="M23_peptidase"/>
    <property type="match status" value="1"/>
</dbReference>
<dbReference type="AlphaFoldDB" id="A0A1C3X882"/>
<organism evidence="3 4">
    <name type="scientific">Bradyrhizobium yuanmingense</name>
    <dbReference type="NCBI Taxonomy" id="108015"/>
    <lineage>
        <taxon>Bacteria</taxon>
        <taxon>Pseudomonadati</taxon>
        <taxon>Pseudomonadota</taxon>
        <taxon>Alphaproteobacteria</taxon>
        <taxon>Hyphomicrobiales</taxon>
        <taxon>Nitrobacteraceae</taxon>
        <taxon>Bradyrhizobium</taxon>
    </lineage>
</organism>
<reference evidence="3 4" key="1">
    <citation type="submission" date="2016-08" db="EMBL/GenBank/DDBJ databases">
        <authorList>
            <person name="Seilhamer J.J."/>
        </authorList>
    </citation>
    <scope>NUCLEOTIDE SEQUENCE [LARGE SCALE GENOMIC DNA]</scope>
    <source>
        <strain evidence="3 4">CCBAU 10071</strain>
    </source>
</reference>
<dbReference type="PANTHER" id="PTHR21666">
    <property type="entry name" value="PEPTIDASE-RELATED"/>
    <property type="match status" value="1"/>
</dbReference>
<dbReference type="Pfam" id="PF01551">
    <property type="entry name" value="Peptidase_M23"/>
    <property type="match status" value="1"/>
</dbReference>
<accession>A0A1C3X882</accession>
<dbReference type="InterPro" id="IPR011055">
    <property type="entry name" value="Dup_hybrid_motif"/>
</dbReference>
<evidence type="ECO:0000259" key="2">
    <source>
        <dbReference type="Pfam" id="PF01551"/>
    </source>
</evidence>
<dbReference type="PANTHER" id="PTHR21666:SF294">
    <property type="entry name" value="PEPTIDASE M23"/>
    <property type="match status" value="1"/>
</dbReference>